<feature type="region of interest" description="Disordered" evidence="1">
    <location>
        <begin position="280"/>
        <end position="309"/>
    </location>
</feature>
<comment type="caution">
    <text evidence="2">The sequence shown here is derived from an EMBL/GenBank/DDBJ whole genome shotgun (WGS) entry which is preliminary data.</text>
</comment>
<dbReference type="EMBL" id="SRLO01000218">
    <property type="protein sequence ID" value="TNN66507.1"/>
    <property type="molecule type" value="Genomic_DNA"/>
</dbReference>
<accession>A0A4Z2HL96</accession>
<keyword evidence="3" id="KW-1185">Reference proteome</keyword>
<proteinExistence type="predicted"/>
<evidence type="ECO:0000256" key="1">
    <source>
        <dbReference type="SAM" id="MobiDB-lite"/>
    </source>
</evidence>
<evidence type="ECO:0000313" key="2">
    <source>
        <dbReference type="EMBL" id="TNN66507.1"/>
    </source>
</evidence>
<reference evidence="2 3" key="1">
    <citation type="submission" date="2019-03" db="EMBL/GenBank/DDBJ databases">
        <title>First draft genome of Liparis tanakae, snailfish: a comprehensive survey of snailfish specific genes.</title>
        <authorList>
            <person name="Kim W."/>
            <person name="Song I."/>
            <person name="Jeong J.-H."/>
            <person name="Kim D."/>
            <person name="Kim S."/>
            <person name="Ryu S."/>
            <person name="Song J.Y."/>
            <person name="Lee S.K."/>
        </authorList>
    </citation>
    <scope>NUCLEOTIDE SEQUENCE [LARGE SCALE GENOMIC DNA]</scope>
    <source>
        <tissue evidence="2">Muscle</tissue>
    </source>
</reference>
<protein>
    <submittedName>
        <fullName evidence="2">Uncharacterized protein</fullName>
    </submittedName>
</protein>
<gene>
    <name evidence="2" type="ORF">EYF80_023300</name>
</gene>
<sequence>MAEWGGADAGEVKQQGIAKSHLPAFAEAASTDSLSQISLMFCLLIGCGNGVLQAWYLVHLSQRISSGARGEEGAVRRGMDGDMYRFNLDLFTVDPLETTSKSELRSASFPRPWQRAGPQRQEGGPPGMRHRGRGQTKEVGLEGRSHREGGRAIGKSEQQMKDASRRVLGSVTPSIYHNQRQQPAQLGPRNTQGHGLIVNTKGGGARGLLVERGDVTDERTCLVENGEWMCGCSSYPLYNTHIHRQPCLTGPDNNTEGLIFGPCHTHQAFSYALPSDQRAAPWQPTGLPTLSSSSSLGNQPTTAAPATASAPLNLPRQLLLTLNQFRFIFDSLAGGHGRLGADAGAAERRNDHFPMDPALPGPIITI</sequence>
<dbReference type="AlphaFoldDB" id="A0A4Z2HL96"/>
<dbReference type="Proteomes" id="UP000314294">
    <property type="component" value="Unassembled WGS sequence"/>
</dbReference>
<evidence type="ECO:0000313" key="3">
    <source>
        <dbReference type="Proteomes" id="UP000314294"/>
    </source>
</evidence>
<organism evidence="2 3">
    <name type="scientific">Liparis tanakae</name>
    <name type="common">Tanaka's snailfish</name>
    <dbReference type="NCBI Taxonomy" id="230148"/>
    <lineage>
        <taxon>Eukaryota</taxon>
        <taxon>Metazoa</taxon>
        <taxon>Chordata</taxon>
        <taxon>Craniata</taxon>
        <taxon>Vertebrata</taxon>
        <taxon>Euteleostomi</taxon>
        <taxon>Actinopterygii</taxon>
        <taxon>Neopterygii</taxon>
        <taxon>Teleostei</taxon>
        <taxon>Neoteleostei</taxon>
        <taxon>Acanthomorphata</taxon>
        <taxon>Eupercaria</taxon>
        <taxon>Perciformes</taxon>
        <taxon>Cottioidei</taxon>
        <taxon>Cottales</taxon>
        <taxon>Liparidae</taxon>
        <taxon>Liparis</taxon>
    </lineage>
</organism>
<feature type="region of interest" description="Disordered" evidence="1">
    <location>
        <begin position="99"/>
        <end position="165"/>
    </location>
</feature>
<name>A0A4Z2HL96_9TELE</name>
<feature type="compositionally biased region" description="Low complexity" evidence="1">
    <location>
        <begin position="284"/>
        <end position="309"/>
    </location>
</feature>
<feature type="compositionally biased region" description="Basic and acidic residues" evidence="1">
    <location>
        <begin position="135"/>
        <end position="150"/>
    </location>
</feature>